<dbReference type="AlphaFoldDB" id="W5LZ74"/>
<evidence type="ECO:0000313" key="3">
    <source>
        <dbReference type="Proteomes" id="UP000018468"/>
    </source>
</evidence>
<proteinExistence type="predicted"/>
<protein>
    <submittedName>
        <fullName evidence="2">Uncharacterized protein</fullName>
    </submittedName>
</protein>
<feature type="region of interest" description="Disordered" evidence="1">
    <location>
        <begin position="119"/>
        <end position="142"/>
    </location>
</feature>
<reference evidence="3" key="1">
    <citation type="submission" date="2011-12" db="EMBL/GenBank/DDBJ databases">
        <title>The Draft Genome of Lepisosteus oculatus.</title>
        <authorList>
            <consortium name="The Broad Institute Genome Assembly &amp; Analysis Group"/>
            <consortium name="Computational R&amp;D Group"/>
            <consortium name="and Sequencing Platform"/>
            <person name="Di Palma F."/>
            <person name="Alfoldi J."/>
            <person name="Johnson J."/>
            <person name="Berlin A."/>
            <person name="Gnerre S."/>
            <person name="Jaffe D."/>
            <person name="MacCallum I."/>
            <person name="Young S."/>
            <person name="Walker B.J."/>
            <person name="Lander E.S."/>
            <person name="Lindblad-Toh K."/>
        </authorList>
    </citation>
    <scope>NUCLEOTIDE SEQUENCE [LARGE SCALE GENOMIC DNA]</scope>
</reference>
<dbReference type="InParanoid" id="W5LZ74"/>
<keyword evidence="3" id="KW-1185">Reference proteome</keyword>
<name>W5LZ74_LEPOC</name>
<sequence length="142" mass="15900">PVKVHFLVAGVTHNAEQRFKKKLKRQIRFQECRPEKCHALVVFCPVSSRIGTDIDAALQNIPGDKPAALVVMHHTYDPEAVVAESSRLVTRRDTVAVDCLFHETVGLLRNCPTNKQAVRRVSKALKPKKSGKKNQRKGKVDP</sequence>
<evidence type="ECO:0000256" key="1">
    <source>
        <dbReference type="SAM" id="MobiDB-lite"/>
    </source>
</evidence>
<dbReference type="PANTHER" id="PTHR34488">
    <property type="entry name" value="SI:CH211-245H14.1-RELATED"/>
    <property type="match status" value="1"/>
</dbReference>
<dbReference type="PANTHER" id="PTHR34488:SF1">
    <property type="entry name" value="SI:CH211-245H14.1-RELATED"/>
    <property type="match status" value="1"/>
</dbReference>
<dbReference type="OMA" id="PEKCHAL"/>
<reference evidence="2" key="3">
    <citation type="submission" date="2025-09" db="UniProtKB">
        <authorList>
            <consortium name="Ensembl"/>
        </authorList>
    </citation>
    <scope>IDENTIFICATION</scope>
</reference>
<dbReference type="Ensembl" id="ENSLOCT00000001436.1">
    <property type="protein sequence ID" value="ENSLOCP00000001431.1"/>
    <property type="gene ID" value="ENSLOCG00000001265.1"/>
</dbReference>
<reference evidence="2" key="2">
    <citation type="submission" date="2025-08" db="UniProtKB">
        <authorList>
            <consortium name="Ensembl"/>
        </authorList>
    </citation>
    <scope>IDENTIFICATION</scope>
</reference>
<organism evidence="2 3">
    <name type="scientific">Lepisosteus oculatus</name>
    <name type="common">Spotted gar</name>
    <dbReference type="NCBI Taxonomy" id="7918"/>
    <lineage>
        <taxon>Eukaryota</taxon>
        <taxon>Metazoa</taxon>
        <taxon>Chordata</taxon>
        <taxon>Craniata</taxon>
        <taxon>Vertebrata</taxon>
        <taxon>Euteleostomi</taxon>
        <taxon>Actinopterygii</taxon>
        <taxon>Neopterygii</taxon>
        <taxon>Holostei</taxon>
        <taxon>Semionotiformes</taxon>
        <taxon>Lepisosteidae</taxon>
        <taxon>Lepisosteus</taxon>
    </lineage>
</organism>
<dbReference type="HOGENOM" id="CLU_096517_2_0_1"/>
<accession>W5LZ74</accession>
<dbReference type="Bgee" id="ENSLOCG00000001265">
    <property type="expression patterns" value="Expressed in intestine and 13 other cell types or tissues"/>
</dbReference>
<dbReference type="GeneTree" id="ENSGT00940000164220"/>
<dbReference type="Proteomes" id="UP000018468">
    <property type="component" value="Unassembled WGS sequence"/>
</dbReference>
<dbReference type="eggNOG" id="ENOG502SUM2">
    <property type="taxonomic scope" value="Eukaryota"/>
</dbReference>
<evidence type="ECO:0000313" key="2">
    <source>
        <dbReference type="Ensembl" id="ENSLOCP00000001431.1"/>
    </source>
</evidence>